<evidence type="ECO:0000313" key="2">
    <source>
        <dbReference type="EMBL" id="MUP36386.1"/>
    </source>
</evidence>
<comment type="caution">
    <text evidence="2">The sequence shown here is derived from an EMBL/GenBank/DDBJ whole genome shotgun (WGS) entry which is preliminary data.</text>
</comment>
<reference evidence="2 5" key="2">
    <citation type="submission" date="2019-12" db="EMBL/GenBank/DDBJ databases">
        <title>Draft genome sequence of Labilibaculum sp. strain 44 isolated from deep waters of Black Sea.</title>
        <authorList>
            <person name="Yadav S."/>
            <person name="Villanueva L."/>
        </authorList>
    </citation>
    <scope>NUCLEOTIDE SEQUENCE [LARGE SCALE GENOMIC DNA]</scope>
    <source>
        <strain evidence="2 5">44</strain>
    </source>
</reference>
<dbReference type="EMBL" id="QTZN02000001">
    <property type="protein sequence ID" value="MVB05591.1"/>
    <property type="molecule type" value="Genomic_DNA"/>
</dbReference>
<dbReference type="EMBL" id="WOTW01000001">
    <property type="protein sequence ID" value="MUP36386.1"/>
    <property type="molecule type" value="Genomic_DNA"/>
</dbReference>
<evidence type="ECO:0000313" key="4">
    <source>
        <dbReference type="Proteomes" id="UP000285951"/>
    </source>
</evidence>
<keyword evidence="4" id="KW-1185">Reference proteome</keyword>
<dbReference type="Proteomes" id="UP000462449">
    <property type="component" value="Unassembled WGS sequence"/>
</dbReference>
<dbReference type="Proteomes" id="UP000285951">
    <property type="component" value="Unassembled WGS sequence"/>
</dbReference>
<evidence type="ECO:0000313" key="5">
    <source>
        <dbReference type="Proteomes" id="UP000462449"/>
    </source>
</evidence>
<dbReference type="PROSITE" id="PS51257">
    <property type="entry name" value="PROKAR_LIPOPROTEIN"/>
    <property type="match status" value="1"/>
</dbReference>
<reference evidence="3 4" key="1">
    <citation type="submission" date="2019-11" db="EMBL/GenBank/DDBJ databases">
        <title>Draft genome sequence of Labilibaculum sp. strain SYP isolated from Black Sea.</title>
        <authorList>
            <person name="Yadav S."/>
            <person name="Villanueva L."/>
        </authorList>
    </citation>
    <scope>NUCLEOTIDE SEQUENCE [LARGE SCALE GENOMIC DNA]</scope>
    <source>
        <strain evidence="3 4">44</strain>
    </source>
</reference>
<dbReference type="Pfam" id="PF14092">
    <property type="entry name" value="DUF4270"/>
    <property type="match status" value="1"/>
</dbReference>
<evidence type="ECO:0000256" key="1">
    <source>
        <dbReference type="SAM" id="SignalP"/>
    </source>
</evidence>
<feature type="chain" id="PRO_5029528441" evidence="1">
    <location>
        <begin position="31"/>
        <end position="487"/>
    </location>
</feature>
<accession>A0A7M4D157</accession>
<dbReference type="AlphaFoldDB" id="A0A7M4D157"/>
<gene>
    <name evidence="3" type="ORF">DWB62_000970</name>
    <name evidence="2" type="ORF">GNY23_00970</name>
</gene>
<dbReference type="OrthoDB" id="1092930at2"/>
<protein>
    <submittedName>
        <fullName evidence="2">DUF4270 family protein</fullName>
    </submittedName>
</protein>
<keyword evidence="1" id="KW-0732">Signal</keyword>
<evidence type="ECO:0000313" key="3">
    <source>
        <dbReference type="EMBL" id="MVB05591.1"/>
    </source>
</evidence>
<name>A0A7M4D157_9BACT</name>
<dbReference type="InterPro" id="IPR025366">
    <property type="entry name" value="DUF4270"/>
</dbReference>
<organism evidence="2 5">
    <name type="scientific">Labilibaculum euxinus</name>
    <dbReference type="NCBI Taxonomy" id="2686357"/>
    <lineage>
        <taxon>Bacteria</taxon>
        <taxon>Pseudomonadati</taxon>
        <taxon>Bacteroidota</taxon>
        <taxon>Bacteroidia</taxon>
        <taxon>Marinilabiliales</taxon>
        <taxon>Marinifilaceae</taxon>
        <taxon>Labilibaculum</taxon>
    </lineage>
</organism>
<proteinExistence type="predicted"/>
<sequence length="487" mass="55018">MISKPYLLKMRKLISILFVSALWFFTSCNSDTFQEHEIGDNLIDKSTEVHLIDTFTVRSATVKLDSLLTSGYSNVLFGGYHDEFFGEVSSEFYTTLGLGGAFEMGADANGKKNVKLQFDSLVFIGFPDTRYYGDTLQEQTISFHKLKEEIDLPNGQIGFYGHHTIAHDEVAFGSASFYLKPRKQSVEIKTIGDKTIPEIERERDGLRLRIDDAFGWDIINRVNADDDTLQNIFKWRNFFNGMVLKPGSENSALFSFKLGAPGMNLRLYFTYEGGDRGYHDFPVILAAPRQGENGLAYYNFSNFVSDKSSTPQDLGRIVEETEELKSEETDDLAFIQGGIGFYAKVKIPYVENLNNLGVTGGVLKSELIFYPLEGSFDNSIFRLPSSAISVYVTNRDNNRVMALTDSRGAALRAVYNNYTEHKNESYYSIDLTSYVNDILTNGQDYEDALLIGFPYESIGNTIDRLVIENDPDSNFRIRLKTTYVVQN</sequence>
<feature type="signal peptide" evidence="1">
    <location>
        <begin position="1"/>
        <end position="30"/>
    </location>
</feature>